<protein>
    <submittedName>
        <fullName evidence="2">Uncharacterized protein</fullName>
    </submittedName>
</protein>
<sequence>MIDIDNGQTLDCVKETDSSGESGTFLPLGIDTDNIRGDVY</sequence>
<dbReference type="EMBL" id="CAJOBP010053886">
    <property type="protein sequence ID" value="CAF4824435.1"/>
    <property type="molecule type" value="Genomic_DNA"/>
</dbReference>
<evidence type="ECO:0000313" key="2">
    <source>
        <dbReference type="EMBL" id="CAF4824435.1"/>
    </source>
</evidence>
<keyword evidence="4" id="KW-1185">Reference proteome</keyword>
<feature type="region of interest" description="Disordered" evidence="1">
    <location>
        <begin position="1"/>
        <end position="40"/>
    </location>
</feature>
<evidence type="ECO:0000256" key="1">
    <source>
        <dbReference type="SAM" id="MobiDB-lite"/>
    </source>
</evidence>
<accession>A0A821QEM9</accession>
<evidence type="ECO:0000313" key="3">
    <source>
        <dbReference type="EMBL" id="CAF5035871.1"/>
    </source>
</evidence>
<dbReference type="AlphaFoldDB" id="A0A821QEM9"/>
<feature type="non-terminal residue" evidence="2">
    <location>
        <position position="1"/>
    </location>
</feature>
<dbReference type="Proteomes" id="UP000663873">
    <property type="component" value="Unassembled WGS sequence"/>
</dbReference>
<dbReference type="EMBL" id="CAJOBR010044960">
    <property type="protein sequence ID" value="CAF5035871.1"/>
    <property type="molecule type" value="Genomic_DNA"/>
</dbReference>
<gene>
    <name evidence="3" type="ORF">QYT958_LOCUS41019</name>
    <name evidence="2" type="ORF">UJA718_LOCUS42312</name>
</gene>
<name>A0A821QEM9_9BILA</name>
<reference evidence="2" key="1">
    <citation type="submission" date="2021-02" db="EMBL/GenBank/DDBJ databases">
        <authorList>
            <person name="Nowell W R."/>
        </authorList>
    </citation>
    <scope>NUCLEOTIDE SEQUENCE</scope>
</reference>
<dbReference type="Proteomes" id="UP000663848">
    <property type="component" value="Unassembled WGS sequence"/>
</dbReference>
<comment type="caution">
    <text evidence="2">The sequence shown here is derived from an EMBL/GenBank/DDBJ whole genome shotgun (WGS) entry which is preliminary data.</text>
</comment>
<organism evidence="2 4">
    <name type="scientific">Rotaria socialis</name>
    <dbReference type="NCBI Taxonomy" id="392032"/>
    <lineage>
        <taxon>Eukaryota</taxon>
        <taxon>Metazoa</taxon>
        <taxon>Spiralia</taxon>
        <taxon>Gnathifera</taxon>
        <taxon>Rotifera</taxon>
        <taxon>Eurotatoria</taxon>
        <taxon>Bdelloidea</taxon>
        <taxon>Philodinida</taxon>
        <taxon>Philodinidae</taxon>
        <taxon>Rotaria</taxon>
    </lineage>
</organism>
<evidence type="ECO:0000313" key="4">
    <source>
        <dbReference type="Proteomes" id="UP000663873"/>
    </source>
</evidence>
<proteinExistence type="predicted"/>